<dbReference type="InterPro" id="IPR051056">
    <property type="entry name" value="Glycosyl_Hydrolase_73"/>
</dbReference>
<dbReference type="InterPro" id="IPR012854">
    <property type="entry name" value="Cu_amine_oxidase-like_N"/>
</dbReference>
<dbReference type="Gene3D" id="1.10.530.10">
    <property type="match status" value="1"/>
</dbReference>
<gene>
    <name evidence="3" type="ORF">SAMN02745751_00250</name>
</gene>
<dbReference type="InterPro" id="IPR002901">
    <property type="entry name" value="MGlyc_endo_b_GlcNAc-like_dom"/>
</dbReference>
<dbReference type="Gene3D" id="3.30.457.10">
    <property type="entry name" value="Copper amine oxidase-like, N-terminal domain"/>
    <property type="match status" value="1"/>
</dbReference>
<dbReference type="STRING" id="1121476.SAMN02745751_00250"/>
<protein>
    <submittedName>
        <fullName evidence="3">Flagellum-specific peptidoglycan hydrolase FlgJ</fullName>
    </submittedName>
</protein>
<evidence type="ECO:0000259" key="2">
    <source>
        <dbReference type="SMART" id="SM00047"/>
    </source>
</evidence>
<reference evidence="3 4" key="1">
    <citation type="submission" date="2016-11" db="EMBL/GenBank/DDBJ databases">
        <authorList>
            <person name="Jaros S."/>
            <person name="Januszkiewicz K."/>
            <person name="Wedrychowicz H."/>
        </authorList>
    </citation>
    <scope>NUCLEOTIDE SEQUENCE [LARGE SCALE GENOMIC DNA]</scope>
    <source>
        <strain evidence="3 4">DSM 17477</strain>
    </source>
</reference>
<keyword evidence="1 3" id="KW-0378">Hydrolase</keyword>
<dbReference type="InterPro" id="IPR036582">
    <property type="entry name" value="Mao_N_sf"/>
</dbReference>
<organism evidence="3 4">
    <name type="scientific">Dethiosulfatibacter aminovorans DSM 17477</name>
    <dbReference type="NCBI Taxonomy" id="1121476"/>
    <lineage>
        <taxon>Bacteria</taxon>
        <taxon>Bacillati</taxon>
        <taxon>Bacillota</taxon>
        <taxon>Tissierellia</taxon>
        <taxon>Dethiosulfatibacter</taxon>
    </lineage>
</organism>
<feature type="domain" description="Mannosyl-glycoprotein endo-beta-N-acetylglucosamidase-like" evidence="2">
    <location>
        <begin position="556"/>
        <end position="715"/>
    </location>
</feature>
<dbReference type="Proteomes" id="UP000184052">
    <property type="component" value="Unassembled WGS sequence"/>
</dbReference>
<dbReference type="Pfam" id="PF07833">
    <property type="entry name" value="Cu_amine_oxidN1"/>
    <property type="match status" value="1"/>
</dbReference>
<proteinExistence type="predicted"/>
<dbReference type="Pfam" id="PF01832">
    <property type="entry name" value="Glucosaminidase"/>
    <property type="match status" value="1"/>
</dbReference>
<dbReference type="EMBL" id="FQZL01000004">
    <property type="protein sequence ID" value="SHI40021.1"/>
    <property type="molecule type" value="Genomic_DNA"/>
</dbReference>
<dbReference type="AlphaFoldDB" id="A0A1M6AUD1"/>
<evidence type="ECO:0000256" key="1">
    <source>
        <dbReference type="ARBA" id="ARBA00022801"/>
    </source>
</evidence>
<keyword evidence="4" id="KW-1185">Reference proteome</keyword>
<dbReference type="PANTHER" id="PTHR33308">
    <property type="entry name" value="PEPTIDOGLYCAN HYDROLASE FLGJ"/>
    <property type="match status" value="1"/>
</dbReference>
<dbReference type="RefSeq" id="WP_073045870.1">
    <property type="nucleotide sequence ID" value="NZ_FQZL01000004.1"/>
</dbReference>
<dbReference type="SUPFAM" id="SSF55383">
    <property type="entry name" value="Copper amine oxidase, domain N"/>
    <property type="match status" value="1"/>
</dbReference>
<dbReference type="SMART" id="SM00047">
    <property type="entry name" value="LYZ2"/>
    <property type="match status" value="1"/>
</dbReference>
<name>A0A1M6AUD1_9FIRM</name>
<dbReference type="Gene3D" id="2.60.40.10">
    <property type="entry name" value="Immunoglobulins"/>
    <property type="match status" value="1"/>
</dbReference>
<evidence type="ECO:0000313" key="4">
    <source>
        <dbReference type="Proteomes" id="UP000184052"/>
    </source>
</evidence>
<accession>A0A1M6AUD1</accession>
<sequence length="719" mass="80871">MKQIIIIFLMTLLTISVTYPSANIEAHASDGIHLVVDGNDITHLSEPVIENDRTLVPIRFISDEIGAEVSWNSETRTVEVTRGDDNLRLMIDSKLIQYDRGIHYQISDVAPRIINDRTYVPLRLVSNALGIGIEWDKDGRIVYVDSNKSSEIEPFYGLDIVLEDGTTIGGSREITVDIPGKYTSMDGELRLLLLDSKTGSGFIRGRGKLSDSTFTFIPHMEDKGDMVLVAVVCDEDGNIIEADAAAVTMDVEPEVVLPEIADHSRHYDSITMTPEMNFLASYVEYEFVNLENKKIIYSGTVDPYDSYTWTPGFYESGDYIMTAIAYDNDGNIYESEDVYITMDVKRILKLKGVSEGMIINTPVTLIASRNFDVDETQFIAVDRNTGVERILKTIPYGSYEWFPSAADGLEGEFDLKVRVKDSRDGSMPVASRSTDYAKEMDAKELDGSYYESAPVHVTVDTSPNLIIKGIGPNQVITSPVDIYSVNNAGMENIQYYLKNRDTGVLRMLGEIDRDSKLNYVPKEGDAGRVSIFARGYMEGRAIDSEYMNLSVYTGKTYSSRPLMDKSEFKDFVSEMAVESYKKTGMSAAFQTAQAIHESGWGQYIPVDKYEGTFSNNLFGIKGTGTNGSIIANTWEVYNGVSFRVDDYFRSYNTPYESWKDHKAFLQKERYAGFREVMHDWTLGAYAIRRAGYATDPSYPMKLMNIIKKYGLYELDRISI</sequence>
<evidence type="ECO:0000313" key="3">
    <source>
        <dbReference type="EMBL" id="SHI40021.1"/>
    </source>
</evidence>
<dbReference type="InterPro" id="IPR013783">
    <property type="entry name" value="Ig-like_fold"/>
</dbReference>
<dbReference type="PANTHER" id="PTHR33308:SF9">
    <property type="entry name" value="PEPTIDOGLYCAN HYDROLASE FLGJ"/>
    <property type="match status" value="1"/>
</dbReference>
<dbReference type="GO" id="GO:0004040">
    <property type="term" value="F:amidase activity"/>
    <property type="evidence" value="ECO:0007669"/>
    <property type="project" value="InterPro"/>
</dbReference>